<dbReference type="CDD" id="cd02961">
    <property type="entry name" value="PDI_a_family"/>
    <property type="match status" value="2"/>
</dbReference>
<dbReference type="PROSITE" id="PS00194">
    <property type="entry name" value="THIOREDOXIN_1"/>
    <property type="match status" value="1"/>
</dbReference>
<feature type="domain" description="Thioredoxin" evidence="6">
    <location>
        <begin position="78"/>
        <end position="224"/>
    </location>
</feature>
<dbReference type="PANTHER" id="PTHR46426">
    <property type="entry name" value="PROTEIN DISULFIDE-ISOMERASE TMX3"/>
    <property type="match status" value="1"/>
</dbReference>
<dbReference type="CTD" id="36340983"/>
<keyword evidence="4" id="KW-0472">Membrane</keyword>
<dbReference type="GO" id="GO:0005789">
    <property type="term" value="C:endoplasmic reticulum membrane"/>
    <property type="evidence" value="ECO:0007669"/>
    <property type="project" value="UniProtKB-SubCell"/>
</dbReference>
<name>W6UNT8_ECHGR</name>
<gene>
    <name evidence="7" type="ORF">EGR_05268</name>
</gene>
<evidence type="ECO:0000256" key="1">
    <source>
        <dbReference type="ARBA" id="ARBA00004389"/>
    </source>
</evidence>
<dbReference type="KEGG" id="egl:EGR_05268"/>
<dbReference type="OrthoDB" id="5810603at2759"/>
<dbReference type="PROSITE" id="PS51352">
    <property type="entry name" value="THIOREDOXIN_2"/>
    <property type="match status" value="1"/>
</dbReference>
<proteinExistence type="predicted"/>
<dbReference type="AlphaFoldDB" id="W6UNT8"/>
<evidence type="ECO:0000256" key="4">
    <source>
        <dbReference type="ARBA" id="ARBA00023136"/>
    </source>
</evidence>
<dbReference type="Pfam" id="PF00085">
    <property type="entry name" value="Thioredoxin"/>
    <property type="match status" value="1"/>
</dbReference>
<dbReference type="GeneID" id="36340983"/>
<evidence type="ECO:0000313" key="8">
    <source>
        <dbReference type="Proteomes" id="UP000019149"/>
    </source>
</evidence>
<evidence type="ECO:0000259" key="6">
    <source>
        <dbReference type="PROSITE" id="PS51352"/>
    </source>
</evidence>
<reference evidence="7 8" key="1">
    <citation type="journal article" date="2013" name="Nat. Genet.">
        <title>The genome of the hydatid tapeworm Echinococcus granulosus.</title>
        <authorList>
            <person name="Zheng H."/>
            <person name="Zhang W."/>
            <person name="Zhang L."/>
            <person name="Zhang Z."/>
            <person name="Li J."/>
            <person name="Lu G."/>
            <person name="Zhu Y."/>
            <person name="Wang Y."/>
            <person name="Huang Y."/>
            <person name="Liu J."/>
            <person name="Kang H."/>
            <person name="Chen J."/>
            <person name="Wang L."/>
            <person name="Chen A."/>
            <person name="Yu S."/>
            <person name="Gao Z."/>
            <person name="Jin L."/>
            <person name="Gu W."/>
            <person name="Wang Z."/>
            <person name="Zhao L."/>
            <person name="Shi B."/>
            <person name="Wen H."/>
            <person name="Lin R."/>
            <person name="Jones M.K."/>
            <person name="Brejova B."/>
            <person name="Vinar T."/>
            <person name="Zhao G."/>
            <person name="McManus D.P."/>
            <person name="Chen Z."/>
            <person name="Zhou Y."/>
            <person name="Wang S."/>
        </authorList>
    </citation>
    <scope>NUCLEOTIDE SEQUENCE [LARGE SCALE GENOMIC DNA]</scope>
</reference>
<dbReference type="InterPro" id="IPR052250">
    <property type="entry name" value="PDI_TMX3"/>
</dbReference>
<dbReference type="EMBL" id="APAU02000037">
    <property type="protein sequence ID" value="EUB59942.1"/>
    <property type="molecule type" value="Genomic_DNA"/>
</dbReference>
<keyword evidence="2" id="KW-0812">Transmembrane</keyword>
<dbReference type="GO" id="GO:0016853">
    <property type="term" value="F:isomerase activity"/>
    <property type="evidence" value="ECO:0007669"/>
    <property type="project" value="UniProtKB-KW"/>
</dbReference>
<keyword evidence="8" id="KW-1185">Reference proteome</keyword>
<evidence type="ECO:0000256" key="3">
    <source>
        <dbReference type="ARBA" id="ARBA00022989"/>
    </source>
</evidence>
<accession>W6UNT8</accession>
<dbReference type="InterPro" id="IPR017937">
    <property type="entry name" value="Thioredoxin_CS"/>
</dbReference>
<dbReference type="Gene3D" id="3.40.30.10">
    <property type="entry name" value="Glutaredoxin"/>
    <property type="match status" value="2"/>
</dbReference>
<dbReference type="InterPro" id="IPR013766">
    <property type="entry name" value="Thioredoxin_domain"/>
</dbReference>
<comment type="function">
    <text evidence="5">Probable disulfide isomerase, which participates in the folding of proteins containing disulfide bonds. May act as a dithiol oxidase. Acts as a regulator of endoplasmic reticulum-mitochondria contact sites via its ability to regulate redox signals.</text>
</comment>
<evidence type="ECO:0000313" key="7">
    <source>
        <dbReference type="EMBL" id="EUB59942.1"/>
    </source>
</evidence>
<comment type="caution">
    <text evidence="7">The sequence shown here is derived from an EMBL/GenBank/DDBJ whole genome shotgun (WGS) entry which is preliminary data.</text>
</comment>
<dbReference type="PANTHER" id="PTHR46426:SF1">
    <property type="entry name" value="PROTEIN DISULFIDE-ISOMERASE TMX3"/>
    <property type="match status" value="1"/>
</dbReference>
<dbReference type="InterPro" id="IPR036249">
    <property type="entry name" value="Thioredoxin-like_sf"/>
</dbReference>
<dbReference type="Proteomes" id="UP000019149">
    <property type="component" value="Unassembled WGS sequence"/>
</dbReference>
<sequence length="224" mass="26080">MTNKFKVHLGVTLNKGVNFETFYNVRNRTADATVVAVKRTTALISTTECLNLLWWKKGILVPMGKFKKLPPIFEEAGRELPMKYPELSFAKIDAYKYKKKLSRYYIQRYPTVELHVNETYIKHIEKQSRQSKTTYVILFYASWCGHCEELMPVFSEAAKALPGRYPNVAFGRIDASKYKQELVHHNIKGYPTLMTLVDGNYNKFSGKRTFENINDFVGKTRRKE</sequence>
<dbReference type="RefSeq" id="XP_024351138.1">
    <property type="nucleotide sequence ID" value="XM_024494517.1"/>
</dbReference>
<evidence type="ECO:0000256" key="2">
    <source>
        <dbReference type="ARBA" id="ARBA00022692"/>
    </source>
</evidence>
<evidence type="ECO:0000256" key="5">
    <source>
        <dbReference type="ARBA" id="ARBA00045246"/>
    </source>
</evidence>
<dbReference type="SUPFAM" id="SSF52833">
    <property type="entry name" value="Thioredoxin-like"/>
    <property type="match status" value="2"/>
</dbReference>
<dbReference type="STRING" id="6210.W6UNT8"/>
<comment type="subcellular location">
    <subcellularLocation>
        <location evidence="1">Endoplasmic reticulum membrane</location>
        <topology evidence="1">Single-pass membrane protein</topology>
    </subcellularLocation>
</comment>
<keyword evidence="3" id="KW-1133">Transmembrane helix</keyword>
<protein>
    <submittedName>
        <fullName evidence="7">Protein disulfide-isomerase A4</fullName>
    </submittedName>
</protein>
<organism evidence="7 8">
    <name type="scientific">Echinococcus granulosus</name>
    <name type="common">Hydatid tapeworm</name>
    <dbReference type="NCBI Taxonomy" id="6210"/>
    <lineage>
        <taxon>Eukaryota</taxon>
        <taxon>Metazoa</taxon>
        <taxon>Spiralia</taxon>
        <taxon>Lophotrochozoa</taxon>
        <taxon>Platyhelminthes</taxon>
        <taxon>Cestoda</taxon>
        <taxon>Eucestoda</taxon>
        <taxon>Cyclophyllidea</taxon>
        <taxon>Taeniidae</taxon>
        <taxon>Echinococcus</taxon>
        <taxon>Echinococcus granulosus group</taxon>
    </lineage>
</organism>